<feature type="domain" description="4Fe-4S ferredoxin-type" evidence="6">
    <location>
        <begin position="57"/>
        <end position="86"/>
    </location>
</feature>
<evidence type="ECO:0000313" key="8">
    <source>
        <dbReference type="Proteomes" id="UP001500339"/>
    </source>
</evidence>
<evidence type="ECO:0000259" key="6">
    <source>
        <dbReference type="PROSITE" id="PS51379"/>
    </source>
</evidence>
<dbReference type="PANTHER" id="PTHR42859">
    <property type="entry name" value="OXIDOREDUCTASE"/>
    <property type="match status" value="1"/>
</dbReference>
<dbReference type="PROSITE" id="PS00198">
    <property type="entry name" value="4FE4S_FER_1"/>
    <property type="match status" value="1"/>
</dbReference>
<keyword evidence="4" id="KW-0408">Iron</keyword>
<dbReference type="InterPro" id="IPR050294">
    <property type="entry name" value="RnfB_subfamily"/>
</dbReference>
<dbReference type="RefSeq" id="WP_343769455.1">
    <property type="nucleotide sequence ID" value="NZ_BAAACF010000001.1"/>
</dbReference>
<reference evidence="7 8" key="1">
    <citation type="journal article" date="2019" name="Int. J. Syst. Evol. Microbiol.">
        <title>The Global Catalogue of Microorganisms (GCM) 10K type strain sequencing project: providing services to taxonomists for standard genome sequencing and annotation.</title>
        <authorList>
            <consortium name="The Broad Institute Genomics Platform"/>
            <consortium name="The Broad Institute Genome Sequencing Center for Infectious Disease"/>
            <person name="Wu L."/>
            <person name="Ma J."/>
        </authorList>
    </citation>
    <scope>NUCLEOTIDE SEQUENCE [LARGE SCALE GENOMIC DNA]</scope>
    <source>
        <strain evidence="7 8">JCM 1405</strain>
    </source>
</reference>
<dbReference type="Proteomes" id="UP001500339">
    <property type="component" value="Unassembled WGS sequence"/>
</dbReference>
<dbReference type="PANTHER" id="PTHR42859:SF17">
    <property type="entry name" value="ELECTRON TRANSPORT PROTEIN HYDN-RELATED"/>
    <property type="match status" value="1"/>
</dbReference>
<evidence type="ECO:0000256" key="3">
    <source>
        <dbReference type="ARBA" id="ARBA00022737"/>
    </source>
</evidence>
<dbReference type="NCBIfam" id="NF007382">
    <property type="entry name" value="PRK09898.1"/>
    <property type="match status" value="1"/>
</dbReference>
<evidence type="ECO:0000256" key="5">
    <source>
        <dbReference type="ARBA" id="ARBA00023014"/>
    </source>
</evidence>
<feature type="domain" description="4Fe-4S ferredoxin-type" evidence="6">
    <location>
        <begin position="149"/>
        <end position="178"/>
    </location>
</feature>
<feature type="domain" description="4Fe-4S ferredoxin-type" evidence="6">
    <location>
        <begin position="116"/>
        <end position="147"/>
    </location>
</feature>
<gene>
    <name evidence="7" type="ORF">GCM10008905_21260</name>
</gene>
<organism evidence="7 8">
    <name type="scientific">Clostridium malenominatum</name>
    <dbReference type="NCBI Taxonomy" id="1539"/>
    <lineage>
        <taxon>Bacteria</taxon>
        <taxon>Bacillati</taxon>
        <taxon>Bacillota</taxon>
        <taxon>Clostridia</taxon>
        <taxon>Eubacteriales</taxon>
        <taxon>Clostridiaceae</taxon>
        <taxon>Clostridium</taxon>
    </lineage>
</organism>
<proteinExistence type="predicted"/>
<keyword evidence="1" id="KW-0004">4Fe-4S</keyword>
<evidence type="ECO:0000313" key="7">
    <source>
        <dbReference type="EMBL" id="GAA0725629.1"/>
    </source>
</evidence>
<dbReference type="InterPro" id="IPR017900">
    <property type="entry name" value="4Fe4S_Fe_S_CS"/>
</dbReference>
<name>A0ABN1J157_9CLOT</name>
<dbReference type="InterPro" id="IPR017896">
    <property type="entry name" value="4Fe4S_Fe-S-bd"/>
</dbReference>
<keyword evidence="5" id="KW-0411">Iron-sulfur</keyword>
<evidence type="ECO:0000256" key="1">
    <source>
        <dbReference type="ARBA" id="ARBA00022485"/>
    </source>
</evidence>
<comment type="caution">
    <text evidence="7">The sequence shown here is derived from an EMBL/GenBank/DDBJ whole genome shotgun (WGS) entry which is preliminary data.</text>
</comment>
<dbReference type="Pfam" id="PF13247">
    <property type="entry name" value="Fer4_11"/>
    <property type="match status" value="1"/>
</dbReference>
<evidence type="ECO:0000256" key="4">
    <source>
        <dbReference type="ARBA" id="ARBA00023004"/>
    </source>
</evidence>
<keyword evidence="8" id="KW-1185">Reference proteome</keyword>
<dbReference type="EMBL" id="BAAACF010000001">
    <property type="protein sequence ID" value="GAA0725629.1"/>
    <property type="molecule type" value="Genomic_DNA"/>
</dbReference>
<dbReference type="PROSITE" id="PS51379">
    <property type="entry name" value="4FE4S_FER_2"/>
    <property type="match status" value="3"/>
</dbReference>
<dbReference type="SUPFAM" id="SSF54862">
    <property type="entry name" value="4Fe-4S ferredoxins"/>
    <property type="match status" value="1"/>
</dbReference>
<keyword evidence="3" id="KW-0677">Repeat</keyword>
<dbReference type="CDD" id="cd10550">
    <property type="entry name" value="DMSOR_beta_like"/>
    <property type="match status" value="1"/>
</dbReference>
<sequence length="223" mass="24211">MSETEKNSFLEKLTTRREFLKLGGKSLAGVAISYSVLSLFGCSGKPEEVSGWPVAAGLIIADRSRCTGCQRCELMCSLNNDGKAHPYIGRIKVSRNYNYGAHGPKIAYWNDNGEFGNLLMTPETCQQCGKPYCAEACPVKAIKPDSKTKARVVDEQICVGCGACTEACPWHLPTVDLETKKSTKCFLCNGDPTCAKNCPTGAIKLVPWEKVQATLKQNGYNVG</sequence>
<evidence type="ECO:0000256" key="2">
    <source>
        <dbReference type="ARBA" id="ARBA00022723"/>
    </source>
</evidence>
<accession>A0ABN1J157</accession>
<keyword evidence="2" id="KW-0479">Metal-binding</keyword>
<protein>
    <submittedName>
        <fullName evidence="7">Ferredoxin-like protein</fullName>
    </submittedName>
</protein>
<dbReference type="Gene3D" id="3.30.70.20">
    <property type="match status" value="2"/>
</dbReference>